<dbReference type="HAMAP" id="MF_01329">
    <property type="entry name" value="PSII_Psb30_Ycf12"/>
    <property type="match status" value="1"/>
</dbReference>
<protein>
    <recommendedName>
        <fullName evidence="10">Photosystem II reaction center protein Ycf12</fullName>
    </recommendedName>
</protein>
<keyword evidence="6" id="KW-0604">Photosystem II</keyword>
<gene>
    <name evidence="8" type="ORF">KP509_09G009100</name>
</gene>
<evidence type="ECO:0000256" key="4">
    <source>
        <dbReference type="ARBA" id="ARBA00022989"/>
    </source>
</evidence>
<evidence type="ECO:0000256" key="7">
    <source>
        <dbReference type="SAM" id="Phobius"/>
    </source>
</evidence>
<dbReference type="Proteomes" id="UP000825935">
    <property type="component" value="Chromosome 9"/>
</dbReference>
<accession>A0A8T2U4R3</accession>
<keyword evidence="4 7" id="KW-1133">Transmembrane helix</keyword>
<evidence type="ECO:0000256" key="1">
    <source>
        <dbReference type="ARBA" id="ARBA00004167"/>
    </source>
</evidence>
<evidence type="ECO:0000313" key="9">
    <source>
        <dbReference type="Proteomes" id="UP000825935"/>
    </source>
</evidence>
<name>A0A8T2U4R3_CERRI</name>
<proteinExistence type="inferred from homology"/>
<sequence>MNLEIILQLAVLALVVAARPLVIGLLAARRGNL</sequence>
<keyword evidence="3 7" id="KW-0812">Transmembrane</keyword>
<evidence type="ECO:0000256" key="2">
    <source>
        <dbReference type="ARBA" id="ARBA00022531"/>
    </source>
</evidence>
<dbReference type="NCBIfam" id="NF010239">
    <property type="entry name" value="PRK13686.1"/>
    <property type="match status" value="1"/>
</dbReference>
<evidence type="ECO:0000256" key="5">
    <source>
        <dbReference type="ARBA" id="ARBA00023136"/>
    </source>
</evidence>
<keyword evidence="2" id="KW-0602">Photosynthesis</keyword>
<dbReference type="Pfam" id="PF05969">
    <property type="entry name" value="PSII_Ycf12"/>
    <property type="match status" value="1"/>
</dbReference>
<keyword evidence="9" id="KW-1185">Reference proteome</keyword>
<evidence type="ECO:0000256" key="3">
    <source>
        <dbReference type="ARBA" id="ARBA00022692"/>
    </source>
</evidence>
<reference evidence="8" key="1">
    <citation type="submission" date="2021-08" db="EMBL/GenBank/DDBJ databases">
        <title>WGS assembly of Ceratopteris richardii.</title>
        <authorList>
            <person name="Marchant D.B."/>
            <person name="Chen G."/>
            <person name="Jenkins J."/>
            <person name="Shu S."/>
            <person name="Leebens-Mack J."/>
            <person name="Grimwood J."/>
            <person name="Schmutz J."/>
            <person name="Soltis P."/>
            <person name="Soltis D."/>
            <person name="Chen Z.-H."/>
        </authorList>
    </citation>
    <scope>NUCLEOTIDE SEQUENCE</scope>
    <source>
        <strain evidence="8">Whitten #5841</strain>
        <tissue evidence="8">Leaf</tissue>
    </source>
</reference>
<dbReference type="InterPro" id="IPR010284">
    <property type="entry name" value="PSII_Ycf12_core-subunit"/>
</dbReference>
<comment type="caution">
    <text evidence="8">The sequence shown here is derived from an EMBL/GenBank/DDBJ whole genome shotgun (WGS) entry which is preliminary data.</text>
</comment>
<dbReference type="AlphaFoldDB" id="A0A8T2U4R3"/>
<evidence type="ECO:0008006" key="10">
    <source>
        <dbReference type="Google" id="ProtNLM"/>
    </source>
</evidence>
<organism evidence="8 9">
    <name type="scientific">Ceratopteris richardii</name>
    <name type="common">Triangle waterfern</name>
    <dbReference type="NCBI Taxonomy" id="49495"/>
    <lineage>
        <taxon>Eukaryota</taxon>
        <taxon>Viridiplantae</taxon>
        <taxon>Streptophyta</taxon>
        <taxon>Embryophyta</taxon>
        <taxon>Tracheophyta</taxon>
        <taxon>Polypodiopsida</taxon>
        <taxon>Polypodiidae</taxon>
        <taxon>Polypodiales</taxon>
        <taxon>Pteridineae</taxon>
        <taxon>Pteridaceae</taxon>
        <taxon>Parkerioideae</taxon>
        <taxon>Ceratopteris</taxon>
    </lineage>
</organism>
<evidence type="ECO:0000313" key="8">
    <source>
        <dbReference type="EMBL" id="KAH7428625.1"/>
    </source>
</evidence>
<keyword evidence="5 7" id="KW-0472">Membrane</keyword>
<dbReference type="GO" id="GO:0009523">
    <property type="term" value="C:photosystem II"/>
    <property type="evidence" value="ECO:0007669"/>
    <property type="project" value="UniProtKB-KW"/>
</dbReference>
<dbReference type="GO" id="GO:0015979">
    <property type="term" value="P:photosynthesis"/>
    <property type="evidence" value="ECO:0007669"/>
    <property type="project" value="UniProtKB-KW"/>
</dbReference>
<dbReference type="EMBL" id="CM035414">
    <property type="protein sequence ID" value="KAH7428625.1"/>
    <property type="molecule type" value="Genomic_DNA"/>
</dbReference>
<evidence type="ECO:0000256" key="6">
    <source>
        <dbReference type="ARBA" id="ARBA00023276"/>
    </source>
</evidence>
<comment type="subcellular location">
    <subcellularLocation>
        <location evidence="1">Membrane</location>
        <topology evidence="1">Single-pass membrane protein</topology>
    </subcellularLocation>
</comment>
<feature type="transmembrane region" description="Helical" evidence="7">
    <location>
        <begin position="6"/>
        <end position="28"/>
    </location>
</feature>